<sequence>MPALAGETVEDLHAWLMAARRGDSIEETLARMLASWALGQGAMPAWLGLGEMEYRRMMACHFPGIDALGLTQSADGMDPERLDEMDELKRLLLENRSGITQSEVWLVDILVAGCMGRDHLWQDLGLWCRADLSRLMMACFEPLAKRNDRDMKWKKFLYKQLCETEGIYTCRSPSCEVCIDYDNCFGSED</sequence>
<gene>
    <name evidence="1" type="ORF">KME65_15670</name>
</gene>
<dbReference type="AlphaFoldDB" id="A0A944QVV5"/>
<protein>
    <submittedName>
        <fullName evidence="1">Nitrogen fixation protein NifQ</fullName>
    </submittedName>
</protein>
<organism evidence="1 2">
    <name type="scientific">Candidatus Thiodiazotropha taylori</name>
    <dbReference type="NCBI Taxonomy" id="2792791"/>
    <lineage>
        <taxon>Bacteria</taxon>
        <taxon>Pseudomonadati</taxon>
        <taxon>Pseudomonadota</taxon>
        <taxon>Gammaproteobacteria</taxon>
        <taxon>Chromatiales</taxon>
        <taxon>Sedimenticolaceae</taxon>
        <taxon>Candidatus Thiodiazotropha</taxon>
    </lineage>
</organism>
<dbReference type="Pfam" id="PF04891">
    <property type="entry name" value="NifQ"/>
    <property type="match status" value="1"/>
</dbReference>
<dbReference type="GO" id="GO:0009399">
    <property type="term" value="P:nitrogen fixation"/>
    <property type="evidence" value="ECO:0007669"/>
    <property type="project" value="InterPro"/>
</dbReference>
<proteinExistence type="predicted"/>
<dbReference type="GO" id="GO:0030151">
    <property type="term" value="F:molybdenum ion binding"/>
    <property type="evidence" value="ECO:0007669"/>
    <property type="project" value="InterPro"/>
</dbReference>
<reference evidence="1 2" key="1">
    <citation type="submission" date="2021-05" db="EMBL/GenBank/DDBJ databases">
        <title>Genetic and Functional Diversity in Clade A Lucinid endosymbionts from the Bahamas.</title>
        <authorList>
            <person name="Giani N.M."/>
            <person name="Engel A.S."/>
            <person name="Campbell B.J."/>
        </authorList>
    </citation>
    <scope>NUCLEOTIDE SEQUENCE [LARGE SCALE GENOMIC DNA]</scope>
    <source>
        <strain evidence="1">LUC16012Gg_MoonRockCtena</strain>
    </source>
</reference>
<comment type="caution">
    <text evidence="1">The sequence shown here is derived from an EMBL/GenBank/DDBJ whole genome shotgun (WGS) entry which is preliminary data.</text>
</comment>
<dbReference type="InterPro" id="IPR006975">
    <property type="entry name" value="NifQ"/>
</dbReference>
<evidence type="ECO:0000313" key="1">
    <source>
        <dbReference type="EMBL" id="MBT2990394.1"/>
    </source>
</evidence>
<name>A0A944QVV5_9GAMM</name>
<accession>A0A944QVV5</accession>
<dbReference type="Proteomes" id="UP000770889">
    <property type="component" value="Unassembled WGS sequence"/>
</dbReference>
<evidence type="ECO:0000313" key="2">
    <source>
        <dbReference type="Proteomes" id="UP000770889"/>
    </source>
</evidence>
<dbReference type="EMBL" id="JAHHGM010000016">
    <property type="protein sequence ID" value="MBT2990394.1"/>
    <property type="molecule type" value="Genomic_DNA"/>
</dbReference>